<name>A0A8C4T7A3_ERPCA</name>
<feature type="region of interest" description="Disordered" evidence="1">
    <location>
        <begin position="118"/>
        <end position="166"/>
    </location>
</feature>
<dbReference type="Proteomes" id="UP000694620">
    <property type="component" value="Chromosome 13"/>
</dbReference>
<reference evidence="2" key="3">
    <citation type="submission" date="2025-09" db="UniProtKB">
        <authorList>
            <consortium name="Ensembl"/>
        </authorList>
    </citation>
    <scope>IDENTIFICATION</scope>
</reference>
<organism evidence="2 3">
    <name type="scientific">Erpetoichthys calabaricus</name>
    <name type="common">Rope fish</name>
    <name type="synonym">Calamoichthys calabaricus</name>
    <dbReference type="NCBI Taxonomy" id="27687"/>
    <lineage>
        <taxon>Eukaryota</taxon>
        <taxon>Metazoa</taxon>
        <taxon>Chordata</taxon>
        <taxon>Craniata</taxon>
        <taxon>Vertebrata</taxon>
        <taxon>Euteleostomi</taxon>
        <taxon>Actinopterygii</taxon>
        <taxon>Polypteriformes</taxon>
        <taxon>Polypteridae</taxon>
        <taxon>Erpetoichthys</taxon>
    </lineage>
</organism>
<dbReference type="AlphaFoldDB" id="A0A8C4T7A3"/>
<dbReference type="GO" id="GO:0005737">
    <property type="term" value="C:cytoplasm"/>
    <property type="evidence" value="ECO:0007669"/>
    <property type="project" value="InterPro"/>
</dbReference>
<proteinExistence type="predicted"/>
<dbReference type="GeneTree" id="ENSGT00390000013853"/>
<dbReference type="GeneID" id="114664065"/>
<evidence type="ECO:0000313" key="2">
    <source>
        <dbReference type="Ensembl" id="ENSECRP00000026627.1"/>
    </source>
</evidence>
<dbReference type="PANTHER" id="PTHR14731:SF0">
    <property type="entry name" value="BRAIN AND ACUTE LEUKEMIA CYTOPLASMIC PROTEIN"/>
    <property type="match status" value="1"/>
</dbReference>
<protein>
    <recommendedName>
        <fullName evidence="4">Brain and acute leukemia cytoplasmic protein</fullName>
    </recommendedName>
</protein>
<evidence type="ECO:0000313" key="3">
    <source>
        <dbReference type="Proteomes" id="UP000694620"/>
    </source>
</evidence>
<dbReference type="Ensembl" id="ENSECRT00000027180.1">
    <property type="protein sequence ID" value="ENSECRP00000026627.1"/>
    <property type="gene ID" value="ENSECRG00000017996.1"/>
</dbReference>
<evidence type="ECO:0000256" key="1">
    <source>
        <dbReference type="SAM" id="MobiDB-lite"/>
    </source>
</evidence>
<accession>A0A8C4T7A3</accession>
<dbReference type="RefSeq" id="XP_028673876.1">
    <property type="nucleotide sequence ID" value="XM_028818043.2"/>
</dbReference>
<keyword evidence="3" id="KW-1185">Reference proteome</keyword>
<dbReference type="PANTHER" id="PTHR14731">
    <property type="entry name" value="BRAIN AND ACUTE LEUKEMIA CYTOPLASMIC PROTEIN"/>
    <property type="match status" value="1"/>
</dbReference>
<dbReference type="OrthoDB" id="9940597at2759"/>
<dbReference type="InterPro" id="IPR009728">
    <property type="entry name" value="BAALC"/>
</dbReference>
<sequence length="166" mass="18189">MGCGGSRADAIEPRYYESWTRETESTWLTNTDTEPQMSTLTCGANGYSENAIHSIREHGALVTGKAEGGRQNQNYVTVSSTTNNKEKKTVNTGTQCSKTPLYATSVTSTQKRMLFQSDDGSTVHQEKSQARKSITILQKTSGTATQTERLQRNMSLKNGSKVPAKN</sequence>
<gene>
    <name evidence="2" type="primary">LOC114664065</name>
</gene>
<dbReference type="Pfam" id="PF06989">
    <property type="entry name" value="BAALC_N"/>
    <property type="match status" value="1"/>
</dbReference>
<evidence type="ECO:0008006" key="4">
    <source>
        <dbReference type="Google" id="ProtNLM"/>
    </source>
</evidence>
<reference evidence="2" key="1">
    <citation type="submission" date="2021-06" db="EMBL/GenBank/DDBJ databases">
        <authorList>
            <consortium name="Wellcome Sanger Institute Data Sharing"/>
        </authorList>
    </citation>
    <scope>NUCLEOTIDE SEQUENCE [LARGE SCALE GENOMIC DNA]</scope>
</reference>
<reference evidence="2" key="2">
    <citation type="submission" date="2025-08" db="UniProtKB">
        <authorList>
            <consortium name="Ensembl"/>
        </authorList>
    </citation>
    <scope>IDENTIFICATION</scope>
</reference>
<feature type="compositionally biased region" description="Polar residues" evidence="1">
    <location>
        <begin position="131"/>
        <end position="158"/>
    </location>
</feature>